<keyword evidence="3" id="KW-0479">Metal-binding</keyword>
<dbReference type="InterPro" id="IPR008274">
    <property type="entry name" value="AldOxase/xan_DH_MoCoBD1"/>
</dbReference>
<dbReference type="PANTHER" id="PTHR11908">
    <property type="entry name" value="XANTHINE DEHYDROGENASE"/>
    <property type="match status" value="1"/>
</dbReference>
<gene>
    <name evidence="7" type="ORF">ACE1CI_13635</name>
</gene>
<dbReference type="PROSITE" id="PS51085">
    <property type="entry name" value="2FE2S_FER_2"/>
    <property type="match status" value="1"/>
</dbReference>
<feature type="domain" description="2Fe-2S ferredoxin-type" evidence="6">
    <location>
        <begin position="1"/>
        <end position="76"/>
    </location>
</feature>
<accession>A0ABV4XQI1</accession>
<dbReference type="PANTHER" id="PTHR11908:SF132">
    <property type="entry name" value="ALDEHYDE OXIDASE 1-RELATED"/>
    <property type="match status" value="1"/>
</dbReference>
<keyword evidence="5" id="KW-0408">Iron</keyword>
<evidence type="ECO:0000313" key="7">
    <source>
        <dbReference type="EMBL" id="MFB2893946.1"/>
    </source>
</evidence>
<evidence type="ECO:0000256" key="1">
    <source>
        <dbReference type="ARBA" id="ARBA00006849"/>
    </source>
</evidence>
<dbReference type="SMART" id="SM01008">
    <property type="entry name" value="Ald_Xan_dh_C"/>
    <property type="match status" value="1"/>
</dbReference>
<evidence type="ECO:0000259" key="6">
    <source>
        <dbReference type="PROSITE" id="PS51085"/>
    </source>
</evidence>
<dbReference type="Pfam" id="PF02738">
    <property type="entry name" value="MoCoBD_1"/>
    <property type="match status" value="1"/>
</dbReference>
<comment type="similarity">
    <text evidence="1">Belongs to the xanthine dehydrogenase family.</text>
</comment>
<dbReference type="Pfam" id="PF01799">
    <property type="entry name" value="Fer2_2"/>
    <property type="match status" value="1"/>
</dbReference>
<reference evidence="7 8" key="1">
    <citation type="submission" date="2024-09" db="EMBL/GenBank/DDBJ databases">
        <title>Floridaenema gen nov. (Aerosakkonemataceae, Aerosakkonematales ord. nov., Cyanobacteria) from benthic tropical and subtropical fresh waters, with the description of four new species.</title>
        <authorList>
            <person name="Moretto J.A."/>
            <person name="Berthold D.E."/>
            <person name="Lefler F.W."/>
            <person name="Huang I.-S."/>
            <person name="Laughinghouse H. IV."/>
        </authorList>
    </citation>
    <scope>NUCLEOTIDE SEQUENCE [LARGE SCALE GENOMIC DNA]</scope>
    <source>
        <strain evidence="7 8">BLCC-F50</strain>
    </source>
</reference>
<dbReference type="PROSITE" id="PS00197">
    <property type="entry name" value="2FE2S_FER_1"/>
    <property type="match status" value="1"/>
</dbReference>
<dbReference type="EMBL" id="JBHFNR010000091">
    <property type="protein sequence ID" value="MFB2893946.1"/>
    <property type="molecule type" value="Genomic_DNA"/>
</dbReference>
<dbReference type="Gene3D" id="1.10.150.120">
    <property type="entry name" value="[2Fe-2S]-binding domain"/>
    <property type="match status" value="1"/>
</dbReference>
<dbReference type="InterPro" id="IPR036856">
    <property type="entry name" value="Ald_Oxase/Xan_DH_a/b_sf"/>
</dbReference>
<sequence length="945" mass="103574">MPLNFQINNQNYNITCHPGTSLLNLLRQQGWMGVHKVCETGDCGSCTVWVNETPVHSCIFPAHRVNKSQITTIEGLAKDGELCQMQQAFIDEQGFQCGFCTPGMIMSAEKLDFSTEEELRAAMDGNLCRCTGYQAIVESIKKGKNLNNSPNLVGQASCLSTSQIGQSIPKQDGYEIVTGKPIYTPDWAPEGTLHLKVLRSPHPHARIRKIDTTKAKELPGVHAIFTHEDVSRIPYTTAGHAEPVPDPHDHYLLDNKVRFIGDRIAAVVAETPAIAETACQLITVDYEILPYVIDPVLAMGDKVKEMGFKDDRQDACPTGLGIGELTKRPIPIIHDEPESYQIHDAQHNISGEVLIEKGDLAKGFAEADLILENTYTLPAVQHTHLEPHISTSWLEEDGTLVVRSSTQVPFHCQRLLAQLFNLPKEKVRVYKANIGGGFGNKQEILTEDLCVLATLKTGRPVQWAFTRNEEFTATNSRHAMKVHLKIGVKKDGSLTAVEMNAIANTGAYGNHGTQVVFLTGTMPLGLYRCPNQKFHGRSVYTNTMPAGAFRGYGATQGFFAMECLLDEIAEKLKLDPLEFRRQNLINTEDSLLLGVERHFKIVGSCGLDEALTKISEVLEYQPGTPPKINGHLRQGVGFAVAMQGSGLAKIHTAKVKMALKENGRYELRTGAVDVGTGAETTLRQIAAEVLNTTFDQIDIIASDTKETPFDAGSYASATTYISGQAVILTAQNLRKLLLNKVSEIWQTVPEELELNGILIKSKNSSINQEIDLESLAKLSDRPLVAESEYAAERSTLTFAVLGVEVEVDTETGKIKILRCVQAIDIGKAINPRICEGQVIGGIVMGLGYALTEELHFDEQGKIINPNLRTYRVSLAKDVPPIEVFLIEKSDPYGPFGAKGVGEVVINCVAPAIVNAVANATGIRLKQLPITPERLWQAAQALHNRV</sequence>
<dbReference type="InterPro" id="IPR037165">
    <property type="entry name" value="AldOxase/xan_DH_Mopterin-bd_sf"/>
</dbReference>
<dbReference type="Pfam" id="PF20256">
    <property type="entry name" value="MoCoBD_2"/>
    <property type="match status" value="1"/>
</dbReference>
<dbReference type="SUPFAM" id="SSF47741">
    <property type="entry name" value="CO dehydrogenase ISP C-domain like"/>
    <property type="match status" value="1"/>
</dbReference>
<dbReference type="SUPFAM" id="SSF54292">
    <property type="entry name" value="2Fe-2S ferredoxin-like"/>
    <property type="match status" value="1"/>
</dbReference>
<dbReference type="Gene3D" id="3.10.20.30">
    <property type="match status" value="1"/>
</dbReference>
<dbReference type="Pfam" id="PF01315">
    <property type="entry name" value="Ald_Xan_dh_C"/>
    <property type="match status" value="1"/>
</dbReference>
<keyword evidence="2" id="KW-0500">Molybdenum</keyword>
<evidence type="ECO:0000313" key="8">
    <source>
        <dbReference type="Proteomes" id="UP001576784"/>
    </source>
</evidence>
<dbReference type="SUPFAM" id="SSF54665">
    <property type="entry name" value="CO dehydrogenase molybdoprotein N-domain-like"/>
    <property type="match status" value="1"/>
</dbReference>
<dbReference type="Pfam" id="PF00111">
    <property type="entry name" value="Fer2"/>
    <property type="match status" value="1"/>
</dbReference>
<dbReference type="InterPro" id="IPR006058">
    <property type="entry name" value="2Fe2S_fd_BS"/>
</dbReference>
<dbReference type="InterPro" id="IPR002888">
    <property type="entry name" value="2Fe-2S-bd"/>
</dbReference>
<comment type="caution">
    <text evidence="7">The sequence shown here is derived from an EMBL/GenBank/DDBJ whole genome shotgun (WGS) entry which is preliminary data.</text>
</comment>
<dbReference type="RefSeq" id="WP_413263602.1">
    <property type="nucleotide sequence ID" value="NZ_JBHFNR010000091.1"/>
</dbReference>
<keyword evidence="4" id="KW-0560">Oxidoreductase</keyword>
<dbReference type="Gene3D" id="3.90.1170.50">
    <property type="entry name" value="Aldehyde oxidase/xanthine dehydrogenase, a/b hammerhead"/>
    <property type="match status" value="1"/>
</dbReference>
<protein>
    <submittedName>
        <fullName evidence="7">Molybdopterin-dependent oxidoreductase</fullName>
    </submittedName>
</protein>
<dbReference type="Proteomes" id="UP001576784">
    <property type="component" value="Unassembled WGS sequence"/>
</dbReference>
<name>A0ABV4XQI1_9CYAN</name>
<dbReference type="InterPro" id="IPR036884">
    <property type="entry name" value="2Fe-2S-bd_dom_sf"/>
</dbReference>
<dbReference type="InterPro" id="IPR000674">
    <property type="entry name" value="Ald_Oxase/Xan_DH_a/b"/>
</dbReference>
<keyword evidence="8" id="KW-1185">Reference proteome</keyword>
<dbReference type="Gene3D" id="3.30.365.10">
    <property type="entry name" value="Aldehyde oxidase/xanthine dehydrogenase, molybdopterin binding domain"/>
    <property type="match status" value="4"/>
</dbReference>
<dbReference type="InterPro" id="IPR012675">
    <property type="entry name" value="Beta-grasp_dom_sf"/>
</dbReference>
<evidence type="ECO:0000256" key="4">
    <source>
        <dbReference type="ARBA" id="ARBA00023002"/>
    </source>
</evidence>
<evidence type="ECO:0000256" key="2">
    <source>
        <dbReference type="ARBA" id="ARBA00022505"/>
    </source>
</evidence>
<dbReference type="InterPro" id="IPR001041">
    <property type="entry name" value="2Fe-2S_ferredoxin-type"/>
</dbReference>
<dbReference type="InterPro" id="IPR016208">
    <property type="entry name" value="Ald_Oxase/xanthine_DH-like"/>
</dbReference>
<dbReference type="InterPro" id="IPR036010">
    <property type="entry name" value="2Fe-2S_ferredoxin-like_sf"/>
</dbReference>
<organism evidence="7 8">
    <name type="scientific">Floridaenema flaviceps BLCC-F50</name>
    <dbReference type="NCBI Taxonomy" id="3153642"/>
    <lineage>
        <taxon>Bacteria</taxon>
        <taxon>Bacillati</taxon>
        <taxon>Cyanobacteriota</taxon>
        <taxon>Cyanophyceae</taxon>
        <taxon>Oscillatoriophycideae</taxon>
        <taxon>Aerosakkonematales</taxon>
        <taxon>Aerosakkonemataceae</taxon>
        <taxon>Floridanema</taxon>
        <taxon>Floridanema flaviceps</taxon>
    </lineage>
</organism>
<evidence type="ECO:0000256" key="3">
    <source>
        <dbReference type="ARBA" id="ARBA00022723"/>
    </source>
</evidence>
<dbReference type="SUPFAM" id="SSF56003">
    <property type="entry name" value="Molybdenum cofactor-binding domain"/>
    <property type="match status" value="1"/>
</dbReference>
<evidence type="ECO:0000256" key="5">
    <source>
        <dbReference type="ARBA" id="ARBA00023004"/>
    </source>
</evidence>
<dbReference type="InterPro" id="IPR046867">
    <property type="entry name" value="AldOxase/xan_DH_MoCoBD2"/>
</dbReference>
<proteinExistence type="inferred from homology"/>
<dbReference type="CDD" id="cd00207">
    <property type="entry name" value="fer2"/>
    <property type="match status" value="1"/>
</dbReference>